<dbReference type="NCBIfam" id="TIGR04409">
    <property type="entry name" value="LptC_YrbK"/>
    <property type="match status" value="1"/>
</dbReference>
<comment type="subcellular location">
    <subcellularLocation>
        <location evidence="6">Cell inner membrane</location>
        <topology evidence="6">Single-pass membrane protein</topology>
    </subcellularLocation>
</comment>
<dbReference type="PIRSF" id="PIRSF028513">
    <property type="entry name" value="LptC"/>
    <property type="match status" value="1"/>
</dbReference>
<evidence type="ECO:0000256" key="1">
    <source>
        <dbReference type="ARBA" id="ARBA00022475"/>
    </source>
</evidence>
<dbReference type="HAMAP" id="MF_01915">
    <property type="entry name" value="LPS_assembly_LptC"/>
    <property type="match status" value="1"/>
</dbReference>
<keyword evidence="3 6" id="KW-0812">Transmembrane</keyword>
<proteinExistence type="inferred from homology"/>
<keyword evidence="9" id="KW-1185">Reference proteome</keyword>
<evidence type="ECO:0000256" key="7">
    <source>
        <dbReference type="PIRNR" id="PIRNR028513"/>
    </source>
</evidence>
<gene>
    <name evidence="6" type="primary">lptC</name>
    <name evidence="8" type="ordered locus">MEPCIT_192</name>
</gene>
<comment type="subunit">
    <text evidence="6">Component of the lipopolysaccharide transport and assembly complex. Interacts with LptA and the LptBFG transporter complex.</text>
</comment>
<evidence type="ECO:0000313" key="8">
    <source>
        <dbReference type="EMBL" id="AEI74842.1"/>
    </source>
</evidence>
<comment type="similarity">
    <text evidence="6 7">Belongs to the LptC family.</text>
</comment>
<dbReference type="eggNOG" id="COG3117">
    <property type="taxonomic scope" value="Bacteria"/>
</dbReference>
<dbReference type="AlphaFoldDB" id="F7XXL6"/>
<dbReference type="EMBL" id="CP002243">
    <property type="protein sequence ID" value="AEI74842.1"/>
    <property type="molecule type" value="Genomic_DNA"/>
</dbReference>
<dbReference type="GO" id="GO:0043165">
    <property type="term" value="P:Gram-negative-bacterium-type cell outer membrane assembly"/>
    <property type="evidence" value="ECO:0007669"/>
    <property type="project" value="UniProtKB-UniRule"/>
</dbReference>
<dbReference type="KEGG" id="men:MEPCIT_192"/>
<reference evidence="8 9" key="2">
    <citation type="journal article" date="2011" name="Curr. Biol.">
        <title>An interdependent metabolic patchwork in the nested symbiosis of mealybugs.</title>
        <authorList>
            <person name="McCutcheon J.P."/>
            <person name="von Dohlen C.D."/>
        </authorList>
    </citation>
    <scope>NUCLEOTIDE SEQUENCE [LARGE SCALE GENOMIC DNA]</scope>
    <source>
        <strain evidence="8 9">PCIT</strain>
    </source>
</reference>
<evidence type="ECO:0000256" key="3">
    <source>
        <dbReference type="ARBA" id="ARBA00022692"/>
    </source>
</evidence>
<dbReference type="RefSeq" id="WP_013975593.1">
    <property type="nucleotide sequence ID" value="NC_015735.1"/>
</dbReference>
<dbReference type="HOGENOM" id="CLU_105814_2_1_6"/>
<protein>
    <recommendedName>
        <fullName evidence="6 7">Lipopolysaccharide export system protein LptC</fullName>
    </recommendedName>
</protein>
<evidence type="ECO:0000313" key="9">
    <source>
        <dbReference type="Proteomes" id="UP000000504"/>
    </source>
</evidence>
<name>F7XXL6_MOREP</name>
<dbReference type="InterPro" id="IPR010664">
    <property type="entry name" value="LipoPS_assembly_LptC-rel"/>
</dbReference>
<dbReference type="GO" id="GO:0017089">
    <property type="term" value="F:glycolipid transfer activity"/>
    <property type="evidence" value="ECO:0007669"/>
    <property type="project" value="TreeGrafter"/>
</dbReference>
<evidence type="ECO:0000256" key="5">
    <source>
        <dbReference type="ARBA" id="ARBA00023136"/>
    </source>
</evidence>
<keyword evidence="2 6" id="KW-0997">Cell inner membrane</keyword>
<dbReference type="STRING" id="903503.MEPCIT_192"/>
<evidence type="ECO:0000256" key="2">
    <source>
        <dbReference type="ARBA" id="ARBA00022519"/>
    </source>
</evidence>
<dbReference type="Proteomes" id="UP000000504">
    <property type="component" value="Chromosome"/>
</dbReference>
<keyword evidence="5 6" id="KW-0472">Membrane</keyword>
<dbReference type="GO" id="GO:0005886">
    <property type="term" value="C:plasma membrane"/>
    <property type="evidence" value="ECO:0007669"/>
    <property type="project" value="UniProtKB-SubCell"/>
</dbReference>
<sequence length="192" mass="21712">MSNTRRWTTALLGLFVLVLIGLKLTETYQKLALVKVPTHTSEPTYQSEYTTTLVYNLAGWLSYQLVADHLNYFAKPQIMLVSKPVVTTFDEHTTIPTWIVKADKAKLTKKRILYLYGHVQIDSLNNASQIKHLTTDNAIVNLVTQEVSSDDKVSISGLGYHSIGMQMRGNLRNKTAELLKNVHTTYNEINKS</sequence>
<dbReference type="GO" id="GO:0015221">
    <property type="term" value="F:lipopolysaccharide transmembrane transporter activity"/>
    <property type="evidence" value="ECO:0007669"/>
    <property type="project" value="InterPro"/>
</dbReference>
<organism evidence="8 9">
    <name type="scientific">Moranella endobia (strain PCIT)</name>
    <dbReference type="NCBI Taxonomy" id="903503"/>
    <lineage>
        <taxon>Bacteria</taxon>
        <taxon>Pseudomonadati</taxon>
        <taxon>Pseudomonadota</taxon>
        <taxon>Gammaproteobacteria</taxon>
        <taxon>Enterobacterales</taxon>
        <taxon>Enterobacteriaceae</taxon>
        <taxon>Candidatus Moranella</taxon>
    </lineage>
</organism>
<dbReference type="OrthoDB" id="5659892at2"/>
<dbReference type="NCBIfam" id="NF008142">
    <property type="entry name" value="PRK10893.1"/>
    <property type="match status" value="1"/>
</dbReference>
<dbReference type="PANTHER" id="PTHR37481">
    <property type="entry name" value="LIPOPOLYSACCHARIDE EXPORT SYSTEM PROTEIN LPTC"/>
    <property type="match status" value="1"/>
</dbReference>
<keyword evidence="1 6" id="KW-1003">Cell membrane</keyword>
<dbReference type="InterPro" id="IPR026265">
    <property type="entry name" value="LptC"/>
</dbReference>
<dbReference type="InterPro" id="IPR052363">
    <property type="entry name" value="LPS_export_LptC"/>
</dbReference>
<dbReference type="PANTHER" id="PTHR37481:SF1">
    <property type="entry name" value="LIPOPOLYSACCHARIDE EXPORT SYSTEM PROTEIN LPTC"/>
    <property type="match status" value="1"/>
</dbReference>
<reference key="1">
    <citation type="submission" date="2010-09" db="EMBL/GenBank/DDBJ databases">
        <title>An interdependent metabolic patchwork in the nested three-way symbiosis of mealybugs.</title>
        <authorList>
            <person name="McCutcheon J.P."/>
            <person name="von Dohlen C.D."/>
        </authorList>
    </citation>
    <scope>NUCLEOTIDE SEQUENCE</scope>
    <source>
        <strain>PCIT</strain>
    </source>
</reference>
<dbReference type="Pfam" id="PF06835">
    <property type="entry name" value="LptC"/>
    <property type="match status" value="1"/>
</dbReference>
<comment type="function">
    <text evidence="6">Involved in the assembly of lipopolysaccharide (LPS). Required for the translocation of LPS from the inner membrane to the outer membrane. Facilitates the transfer of LPS from the inner membrane to the periplasmic protein LptA. Could be a docking site for LptA.</text>
</comment>
<evidence type="ECO:0000256" key="6">
    <source>
        <dbReference type="HAMAP-Rule" id="MF_01915"/>
    </source>
</evidence>
<evidence type="ECO:0000256" key="4">
    <source>
        <dbReference type="ARBA" id="ARBA00022989"/>
    </source>
</evidence>
<dbReference type="Gene3D" id="2.60.450.10">
    <property type="entry name" value="Lipopolysaccharide (LPS) transport protein A like domain"/>
    <property type="match status" value="1"/>
</dbReference>
<accession>F7XXL6</accession>
<dbReference type="GO" id="GO:0030288">
    <property type="term" value="C:outer membrane-bounded periplasmic space"/>
    <property type="evidence" value="ECO:0007669"/>
    <property type="project" value="TreeGrafter"/>
</dbReference>
<comment type="function">
    <text evidence="7">Required for the translocation of lipopolysaccharide (LPS) from the inner membrane to the outer membrane.</text>
</comment>
<keyword evidence="4 6" id="KW-1133">Transmembrane helix</keyword>